<proteinExistence type="inferred from homology"/>
<comment type="function">
    <text evidence="2 10 12">Catalyzes the transfer of a dimethylallyl group onto the adenine at position 37 in tRNAs that read codons beginning with uridine, leading to the formation of N6-(dimethylallyl)adenosine (i(6)A).</text>
</comment>
<dbReference type="Gene3D" id="3.40.50.300">
    <property type="entry name" value="P-loop containing nucleotide triphosphate hydrolases"/>
    <property type="match status" value="1"/>
</dbReference>
<dbReference type="RefSeq" id="WP_183964241.1">
    <property type="nucleotide sequence ID" value="NZ_BAABBZ010000059.1"/>
</dbReference>
<dbReference type="GO" id="GO:0006400">
    <property type="term" value="P:tRNA modification"/>
    <property type="evidence" value="ECO:0007669"/>
    <property type="project" value="TreeGrafter"/>
</dbReference>
<reference evidence="14 15" key="1">
    <citation type="submission" date="2020-08" db="EMBL/GenBank/DDBJ databases">
        <title>Genomic Encyclopedia of Type Strains, Phase IV (KMG-IV): sequencing the most valuable type-strain genomes for metagenomic binning, comparative biology and taxonomic classification.</title>
        <authorList>
            <person name="Goeker M."/>
        </authorList>
    </citation>
    <scope>NUCLEOTIDE SEQUENCE [LARGE SCALE GENOMIC DNA]</scope>
    <source>
        <strain evidence="14 15">DSM 102235</strain>
    </source>
</reference>
<feature type="site" description="Interaction with substrate tRNA" evidence="10">
    <location>
        <position position="132"/>
    </location>
</feature>
<evidence type="ECO:0000313" key="14">
    <source>
        <dbReference type="EMBL" id="MBB3985033.1"/>
    </source>
</evidence>
<dbReference type="Gene3D" id="1.10.20.140">
    <property type="match status" value="1"/>
</dbReference>
<evidence type="ECO:0000256" key="10">
    <source>
        <dbReference type="HAMAP-Rule" id="MF_00185"/>
    </source>
</evidence>
<dbReference type="EMBL" id="JACIEJ010000003">
    <property type="protein sequence ID" value="MBB3985033.1"/>
    <property type="molecule type" value="Genomic_DNA"/>
</dbReference>
<dbReference type="EC" id="2.5.1.75" evidence="10"/>
<dbReference type="NCBIfam" id="TIGR00174">
    <property type="entry name" value="miaA"/>
    <property type="match status" value="1"/>
</dbReference>
<feature type="binding site" evidence="10">
    <location>
        <begin position="26"/>
        <end position="31"/>
    </location>
    <ligand>
        <name>substrate</name>
    </ligand>
</feature>
<keyword evidence="15" id="KW-1185">Reference proteome</keyword>
<dbReference type="SUPFAM" id="SSF52540">
    <property type="entry name" value="P-loop containing nucleoside triphosphate hydrolases"/>
    <property type="match status" value="1"/>
</dbReference>
<evidence type="ECO:0000256" key="8">
    <source>
        <dbReference type="ARBA" id="ARBA00022842"/>
    </source>
</evidence>
<evidence type="ECO:0000256" key="9">
    <source>
        <dbReference type="ARBA" id="ARBA00049563"/>
    </source>
</evidence>
<dbReference type="InterPro" id="IPR039657">
    <property type="entry name" value="Dimethylallyltransferase"/>
</dbReference>
<evidence type="ECO:0000256" key="2">
    <source>
        <dbReference type="ARBA" id="ARBA00003213"/>
    </source>
</evidence>
<comment type="caution">
    <text evidence="10">Lacks conserved residue(s) required for the propagation of feature annotation.</text>
</comment>
<sequence length="300" mass="32750">MPLGPALRARIDTLDPARPVLIAGPTASGKSALALEIAERQGGVVVNADALQVFDDWRVLTARPSAAEEARAPHSLYGHIAGSTAYSVGDWLREVASVLHGARPIITGGTGLYFTALTEGLAEIPPTPPEIRTAADARLAQHGLDAMVAELDAATAQRIDLRNPMRVQRAWEVLHATGRGLRAWQEDTPPPLLPVTETQRFVFDAPKDWLTPRIERRFDLMLAQGALEEARANLDTWSPALPSAKAIGAAELIAHLRGEMTLTEATDRATILTRQFAKRQRTWFKSRMSDWPKVTPEDLS</sequence>
<comment type="cofactor">
    <cofactor evidence="1 10">
        <name>Mg(2+)</name>
        <dbReference type="ChEBI" id="CHEBI:18420"/>
    </cofactor>
</comment>
<keyword evidence="7 10" id="KW-0067">ATP-binding</keyword>
<dbReference type="InterPro" id="IPR018022">
    <property type="entry name" value="IPT"/>
</dbReference>
<keyword evidence="6 10" id="KW-0547">Nucleotide-binding</keyword>
<evidence type="ECO:0000256" key="11">
    <source>
        <dbReference type="RuleBase" id="RU003783"/>
    </source>
</evidence>
<feature type="site" description="Interaction with substrate tRNA" evidence="10">
    <location>
        <position position="110"/>
    </location>
</feature>
<keyword evidence="5 10" id="KW-0819">tRNA processing</keyword>
<dbReference type="InterPro" id="IPR027417">
    <property type="entry name" value="P-loop_NTPase"/>
</dbReference>
<keyword evidence="8 10" id="KW-0460">Magnesium</keyword>
<evidence type="ECO:0000256" key="5">
    <source>
        <dbReference type="ARBA" id="ARBA00022694"/>
    </source>
</evidence>
<dbReference type="Pfam" id="PF01715">
    <property type="entry name" value="IPPT"/>
    <property type="match status" value="1"/>
</dbReference>
<comment type="catalytic activity">
    <reaction evidence="9 10 11">
        <text>adenosine(37) in tRNA + dimethylallyl diphosphate = N(6)-dimethylallyladenosine(37) in tRNA + diphosphate</text>
        <dbReference type="Rhea" id="RHEA:26482"/>
        <dbReference type="Rhea" id="RHEA-COMP:10162"/>
        <dbReference type="Rhea" id="RHEA-COMP:10375"/>
        <dbReference type="ChEBI" id="CHEBI:33019"/>
        <dbReference type="ChEBI" id="CHEBI:57623"/>
        <dbReference type="ChEBI" id="CHEBI:74411"/>
        <dbReference type="ChEBI" id="CHEBI:74415"/>
        <dbReference type="EC" id="2.5.1.75"/>
    </reaction>
</comment>
<feature type="binding site" evidence="10">
    <location>
        <begin position="24"/>
        <end position="31"/>
    </location>
    <ligand>
        <name>ATP</name>
        <dbReference type="ChEBI" id="CHEBI:30616"/>
    </ligand>
</feature>
<accession>A0A7W6DS15</accession>
<name>A0A7W6DS15_9RHOB</name>
<dbReference type="PANTHER" id="PTHR11088">
    <property type="entry name" value="TRNA DIMETHYLALLYLTRANSFERASE"/>
    <property type="match status" value="1"/>
</dbReference>
<evidence type="ECO:0000313" key="15">
    <source>
        <dbReference type="Proteomes" id="UP000541426"/>
    </source>
</evidence>
<dbReference type="PANTHER" id="PTHR11088:SF60">
    <property type="entry name" value="TRNA DIMETHYLALLYLTRANSFERASE"/>
    <property type="match status" value="1"/>
</dbReference>
<evidence type="ECO:0000256" key="6">
    <source>
        <dbReference type="ARBA" id="ARBA00022741"/>
    </source>
</evidence>
<comment type="caution">
    <text evidence="14">The sequence shown here is derived from an EMBL/GenBank/DDBJ whole genome shotgun (WGS) entry which is preliminary data.</text>
</comment>
<evidence type="ECO:0000256" key="4">
    <source>
        <dbReference type="ARBA" id="ARBA00022679"/>
    </source>
</evidence>
<dbReference type="Proteomes" id="UP000541426">
    <property type="component" value="Unassembled WGS sequence"/>
</dbReference>
<evidence type="ECO:0000256" key="12">
    <source>
        <dbReference type="RuleBase" id="RU003784"/>
    </source>
</evidence>
<evidence type="ECO:0000256" key="13">
    <source>
        <dbReference type="RuleBase" id="RU003785"/>
    </source>
</evidence>
<evidence type="ECO:0000256" key="3">
    <source>
        <dbReference type="ARBA" id="ARBA00005842"/>
    </source>
</evidence>
<evidence type="ECO:0000256" key="7">
    <source>
        <dbReference type="ARBA" id="ARBA00022840"/>
    </source>
</evidence>
<protein>
    <recommendedName>
        <fullName evidence="10">tRNA dimethylallyltransferase</fullName>
        <ecNumber evidence="10">2.5.1.75</ecNumber>
    </recommendedName>
    <alternativeName>
        <fullName evidence="10">Dimethylallyl diphosphate:tRNA dimethylallyltransferase</fullName>
        <shortName evidence="10">DMAPP:tRNA dimethylallyltransferase</shortName>
        <shortName evidence="10">DMATase</shortName>
    </alternativeName>
    <alternativeName>
        <fullName evidence="10">Isopentenyl-diphosphate:tRNA isopentenyltransferase</fullName>
        <shortName evidence="10">IPP transferase</shortName>
        <shortName evidence="10">IPPT</shortName>
        <shortName evidence="10">IPTase</shortName>
    </alternativeName>
</protein>
<organism evidence="14 15">
    <name type="scientific">Sagittula marina</name>
    <dbReference type="NCBI Taxonomy" id="943940"/>
    <lineage>
        <taxon>Bacteria</taxon>
        <taxon>Pseudomonadati</taxon>
        <taxon>Pseudomonadota</taxon>
        <taxon>Alphaproteobacteria</taxon>
        <taxon>Rhodobacterales</taxon>
        <taxon>Roseobacteraceae</taxon>
        <taxon>Sagittula</taxon>
    </lineage>
</organism>
<gene>
    <name evidence="10" type="primary">miaA</name>
    <name evidence="14" type="ORF">GGQ68_001362</name>
</gene>
<dbReference type="GO" id="GO:0052381">
    <property type="term" value="F:tRNA dimethylallyltransferase activity"/>
    <property type="evidence" value="ECO:0007669"/>
    <property type="project" value="UniProtKB-UniRule"/>
</dbReference>
<dbReference type="GO" id="GO:0005524">
    <property type="term" value="F:ATP binding"/>
    <property type="evidence" value="ECO:0007669"/>
    <property type="project" value="UniProtKB-UniRule"/>
</dbReference>
<dbReference type="HAMAP" id="MF_00185">
    <property type="entry name" value="IPP_trans"/>
    <property type="match status" value="1"/>
</dbReference>
<comment type="similarity">
    <text evidence="3 10 13">Belongs to the IPP transferase family.</text>
</comment>
<dbReference type="AlphaFoldDB" id="A0A7W6DS15"/>
<keyword evidence="4 10" id="KW-0808">Transferase</keyword>
<evidence type="ECO:0000256" key="1">
    <source>
        <dbReference type="ARBA" id="ARBA00001946"/>
    </source>
</evidence>
<comment type="subunit">
    <text evidence="10">Monomer.</text>
</comment>